<feature type="transmembrane region" description="Helical" evidence="6">
    <location>
        <begin position="172"/>
        <end position="196"/>
    </location>
</feature>
<evidence type="ECO:0000256" key="1">
    <source>
        <dbReference type="ARBA" id="ARBA00004651"/>
    </source>
</evidence>
<dbReference type="GO" id="GO:0005886">
    <property type="term" value="C:plasma membrane"/>
    <property type="evidence" value="ECO:0007669"/>
    <property type="project" value="UniProtKB-SubCell"/>
</dbReference>
<feature type="transmembrane region" description="Helical" evidence="6">
    <location>
        <begin position="38"/>
        <end position="57"/>
    </location>
</feature>
<dbReference type="PANTHER" id="PTHR30250">
    <property type="entry name" value="PST FAMILY PREDICTED COLANIC ACID TRANSPORTER"/>
    <property type="match status" value="1"/>
</dbReference>
<feature type="transmembrane region" description="Helical" evidence="6">
    <location>
        <begin position="77"/>
        <end position="98"/>
    </location>
</feature>
<dbReference type="InterPro" id="IPR050833">
    <property type="entry name" value="Poly_Biosynth_Transport"/>
</dbReference>
<feature type="transmembrane region" description="Helical" evidence="6">
    <location>
        <begin position="388"/>
        <end position="408"/>
    </location>
</feature>
<reference evidence="7 8" key="1">
    <citation type="submission" date="2016-10" db="EMBL/GenBank/DDBJ databases">
        <authorList>
            <person name="de Groot N.N."/>
        </authorList>
    </citation>
    <scope>NUCLEOTIDE SEQUENCE [LARGE SCALE GENOMIC DNA]</scope>
    <source>
        <strain evidence="7 8">CPCC 201354</strain>
    </source>
</reference>
<keyword evidence="8" id="KW-1185">Reference proteome</keyword>
<protein>
    <submittedName>
        <fullName evidence="7">Membrane protein involved in the export of O-antigen and teichoic acid</fullName>
    </submittedName>
</protein>
<proteinExistence type="predicted"/>
<keyword evidence="4 6" id="KW-1133">Transmembrane helix</keyword>
<dbReference type="STRING" id="504805.SAMN05421505_11531"/>
<feature type="transmembrane region" description="Helical" evidence="6">
    <location>
        <begin position="279"/>
        <end position="305"/>
    </location>
</feature>
<name>A0A1G8C265_9ACTN</name>
<evidence type="ECO:0000256" key="4">
    <source>
        <dbReference type="ARBA" id="ARBA00022989"/>
    </source>
</evidence>
<evidence type="ECO:0000256" key="3">
    <source>
        <dbReference type="ARBA" id="ARBA00022692"/>
    </source>
</evidence>
<evidence type="ECO:0000256" key="5">
    <source>
        <dbReference type="ARBA" id="ARBA00023136"/>
    </source>
</evidence>
<keyword evidence="5 6" id="KW-0472">Membrane</keyword>
<feature type="transmembrane region" description="Helical" evidence="6">
    <location>
        <begin position="202"/>
        <end position="225"/>
    </location>
</feature>
<feature type="transmembrane region" description="Helical" evidence="6">
    <location>
        <begin position="245"/>
        <end position="267"/>
    </location>
</feature>
<comment type="subcellular location">
    <subcellularLocation>
        <location evidence="1">Cell membrane</location>
        <topology evidence="1">Multi-pass membrane protein</topology>
    </subcellularLocation>
</comment>
<feature type="transmembrane region" description="Helical" evidence="6">
    <location>
        <begin position="139"/>
        <end position="160"/>
    </location>
</feature>
<dbReference type="EMBL" id="FNCN01000015">
    <property type="protein sequence ID" value="SDH39443.1"/>
    <property type="molecule type" value="Genomic_DNA"/>
</dbReference>
<evidence type="ECO:0000313" key="7">
    <source>
        <dbReference type="EMBL" id="SDH39443.1"/>
    </source>
</evidence>
<organism evidence="7 8">
    <name type="scientific">Sinosporangium album</name>
    <dbReference type="NCBI Taxonomy" id="504805"/>
    <lineage>
        <taxon>Bacteria</taxon>
        <taxon>Bacillati</taxon>
        <taxon>Actinomycetota</taxon>
        <taxon>Actinomycetes</taxon>
        <taxon>Streptosporangiales</taxon>
        <taxon>Streptosporangiaceae</taxon>
        <taxon>Sinosporangium</taxon>
    </lineage>
</organism>
<feature type="transmembrane region" description="Helical" evidence="6">
    <location>
        <begin position="414"/>
        <end position="431"/>
    </location>
</feature>
<dbReference type="PANTHER" id="PTHR30250:SF11">
    <property type="entry name" value="O-ANTIGEN TRANSPORTER-RELATED"/>
    <property type="match status" value="1"/>
</dbReference>
<keyword evidence="3 6" id="KW-0812">Transmembrane</keyword>
<evidence type="ECO:0000256" key="2">
    <source>
        <dbReference type="ARBA" id="ARBA00022475"/>
    </source>
</evidence>
<dbReference type="Proteomes" id="UP000198923">
    <property type="component" value="Unassembled WGS sequence"/>
</dbReference>
<keyword evidence="2" id="KW-1003">Cell membrane</keyword>
<evidence type="ECO:0000313" key="8">
    <source>
        <dbReference type="Proteomes" id="UP000198923"/>
    </source>
</evidence>
<sequence>MTTATKERPDAKHASGRFSVLREKVLSDLRNPLFRNGYALMANTAITAVLGMGYWLIAARMYSAADFGSGQAMISAMRLFATLVALGFVGALARFIPVAGRTAPMLIRRAYLITGATGVTAALGFLLTLPLWGDTYAPLAGLGPGLFFLASVLVWSIFTLQDVTLAGLRKATWVPLSSLGFGLVKMVLLVLLAGALPGEGIFVSWVVPTAIALIPTSILIFGFLLPRHARKSGAEAGEPPRMREIGRFLAGDYPGTLSMLAIVYLVPVLVAAQVDEATFGYFSMAHTLGALIELLVMNMATSLTVEGAFDRSQLATNARNALRRALIIIIPVILITIVAAPLILGVFGPVFAEQGSTLLRLMALAVVPRVLIEIYLSGLRARSQARQLMLVQGGLAALVLTSSLLLVPAAGIDAVGYGLLFSQSLVALLTFKGLRNLLKIPQTPHQTVPTQPR</sequence>
<dbReference type="AlphaFoldDB" id="A0A1G8C265"/>
<evidence type="ECO:0000256" key="6">
    <source>
        <dbReference type="SAM" id="Phobius"/>
    </source>
</evidence>
<dbReference type="OrthoDB" id="139907at2"/>
<feature type="transmembrane region" description="Helical" evidence="6">
    <location>
        <begin position="358"/>
        <end position="376"/>
    </location>
</feature>
<feature type="transmembrane region" description="Helical" evidence="6">
    <location>
        <begin position="110"/>
        <end position="133"/>
    </location>
</feature>
<gene>
    <name evidence="7" type="ORF">SAMN05421505_11531</name>
</gene>
<accession>A0A1G8C265</accession>
<feature type="transmembrane region" description="Helical" evidence="6">
    <location>
        <begin position="326"/>
        <end position="352"/>
    </location>
</feature>
<dbReference type="RefSeq" id="WP_093171489.1">
    <property type="nucleotide sequence ID" value="NZ_FNCN01000015.1"/>
</dbReference>